<feature type="transmembrane region" description="Helical" evidence="2">
    <location>
        <begin position="56"/>
        <end position="75"/>
    </location>
</feature>
<name>A0AAD8Z7M2_9TELE</name>
<evidence type="ECO:0000256" key="2">
    <source>
        <dbReference type="SAM" id="Phobius"/>
    </source>
</evidence>
<evidence type="ECO:0000313" key="3">
    <source>
        <dbReference type="EMBL" id="KAK1793044.1"/>
    </source>
</evidence>
<reference evidence="3" key="1">
    <citation type="submission" date="2023-03" db="EMBL/GenBank/DDBJ databases">
        <title>Electrophorus voltai genome.</title>
        <authorList>
            <person name="Bian C."/>
        </authorList>
    </citation>
    <scope>NUCLEOTIDE SEQUENCE</scope>
    <source>
        <strain evidence="3">CB-2022</strain>
        <tissue evidence="3">Muscle</tissue>
    </source>
</reference>
<organism evidence="3 4">
    <name type="scientific">Electrophorus voltai</name>
    <dbReference type="NCBI Taxonomy" id="2609070"/>
    <lineage>
        <taxon>Eukaryota</taxon>
        <taxon>Metazoa</taxon>
        <taxon>Chordata</taxon>
        <taxon>Craniata</taxon>
        <taxon>Vertebrata</taxon>
        <taxon>Euteleostomi</taxon>
        <taxon>Actinopterygii</taxon>
        <taxon>Neopterygii</taxon>
        <taxon>Teleostei</taxon>
        <taxon>Ostariophysi</taxon>
        <taxon>Gymnotiformes</taxon>
        <taxon>Gymnotoidei</taxon>
        <taxon>Gymnotidae</taxon>
        <taxon>Electrophorus</taxon>
    </lineage>
</organism>
<keyword evidence="4" id="KW-1185">Reference proteome</keyword>
<keyword evidence="2" id="KW-0472">Membrane</keyword>
<proteinExistence type="predicted"/>
<protein>
    <submittedName>
        <fullName evidence="3">Uncharacterized protein</fullName>
    </submittedName>
</protein>
<feature type="transmembrane region" description="Helical" evidence="2">
    <location>
        <begin position="278"/>
        <end position="297"/>
    </location>
</feature>
<evidence type="ECO:0000313" key="4">
    <source>
        <dbReference type="Proteomes" id="UP001239994"/>
    </source>
</evidence>
<dbReference type="Proteomes" id="UP001239994">
    <property type="component" value="Unassembled WGS sequence"/>
</dbReference>
<dbReference type="AlphaFoldDB" id="A0AAD8Z7M2"/>
<feature type="transmembrane region" description="Helical" evidence="2">
    <location>
        <begin position="248"/>
        <end position="266"/>
    </location>
</feature>
<feature type="transmembrane region" description="Helical" evidence="2">
    <location>
        <begin position="95"/>
        <end position="121"/>
    </location>
</feature>
<keyword evidence="2" id="KW-1133">Transmembrane helix</keyword>
<accession>A0AAD8Z7M2</accession>
<gene>
    <name evidence="3" type="ORF">P4O66_011387</name>
</gene>
<sequence>MRRARDSTSANNTARSSPPAGCTTRASLGSLVNRSGLPFVCCAPALRMCVCEVSKILSPLLLYSAALLFVVLYSLADQLHSFVCGVFIPQYHYPYVVPLALMQVLVRVLALLGVHAVGLIHLEPFSLPLAERLLLPAVCGSTQSVLALWAESEAHSGLYPLTARLLPLLSLAWGHPLGLGTPRYFHLTCLLMAVTFTSMSVSVREGLHTVEIQECVYSPLSLLLHSLSLTWLSKVARAEQGHTSTFDLYYTLTVTQSLLLALLCLLHPHSLPAIAQGSWHSLLFLGYLLALLLLGALQRLLVDVTVLRISALAAALLHSARGLAVPLYNLL</sequence>
<evidence type="ECO:0000256" key="1">
    <source>
        <dbReference type="SAM" id="MobiDB-lite"/>
    </source>
</evidence>
<feature type="region of interest" description="Disordered" evidence="1">
    <location>
        <begin position="1"/>
        <end position="21"/>
    </location>
</feature>
<dbReference type="EMBL" id="JAROKS010000018">
    <property type="protein sequence ID" value="KAK1793044.1"/>
    <property type="molecule type" value="Genomic_DNA"/>
</dbReference>
<comment type="caution">
    <text evidence="3">The sequence shown here is derived from an EMBL/GenBank/DDBJ whole genome shotgun (WGS) entry which is preliminary data.</text>
</comment>
<keyword evidence="2" id="KW-0812">Transmembrane</keyword>
<feature type="compositionally biased region" description="Polar residues" evidence="1">
    <location>
        <begin position="7"/>
        <end position="16"/>
    </location>
</feature>